<feature type="region of interest" description="Disordered" evidence="2">
    <location>
        <begin position="559"/>
        <end position="609"/>
    </location>
</feature>
<dbReference type="PANTHER" id="PTHR12276">
    <property type="entry name" value="EPSIN/ENT-RELATED"/>
    <property type="match status" value="1"/>
</dbReference>
<dbReference type="PANTHER" id="PTHR12276:SF45">
    <property type="entry name" value="CLATHRIN INTERACTOR 1"/>
    <property type="match status" value="1"/>
</dbReference>
<keyword evidence="1" id="KW-0472">Membrane</keyword>
<comment type="caution">
    <text evidence="1">Lacks conserved residue(s) required for the propagation of feature annotation.</text>
</comment>
<dbReference type="InterPro" id="IPR008942">
    <property type="entry name" value="ENTH_VHS"/>
</dbReference>
<feature type="region of interest" description="Disordered" evidence="2">
    <location>
        <begin position="460"/>
        <end position="546"/>
    </location>
</feature>
<feature type="region of interest" description="Disordered" evidence="2">
    <location>
        <begin position="976"/>
        <end position="1013"/>
    </location>
</feature>
<dbReference type="PROSITE" id="PS50942">
    <property type="entry name" value="ENTH"/>
    <property type="match status" value="1"/>
</dbReference>
<feature type="compositionally biased region" description="Low complexity" evidence="2">
    <location>
        <begin position="398"/>
        <end position="412"/>
    </location>
</feature>
<evidence type="ECO:0000256" key="2">
    <source>
        <dbReference type="SAM" id="MobiDB-lite"/>
    </source>
</evidence>
<dbReference type="GO" id="GO:0005829">
    <property type="term" value="C:cytosol"/>
    <property type="evidence" value="ECO:0007669"/>
    <property type="project" value="GOC"/>
</dbReference>
<dbReference type="GO" id="GO:0005886">
    <property type="term" value="C:plasma membrane"/>
    <property type="evidence" value="ECO:0007669"/>
    <property type="project" value="TreeGrafter"/>
</dbReference>
<dbReference type="GO" id="GO:0006895">
    <property type="term" value="P:Golgi to endosome transport"/>
    <property type="evidence" value="ECO:0007669"/>
    <property type="project" value="TreeGrafter"/>
</dbReference>
<dbReference type="GO" id="GO:0005768">
    <property type="term" value="C:endosome"/>
    <property type="evidence" value="ECO:0007669"/>
    <property type="project" value="TreeGrafter"/>
</dbReference>
<dbReference type="SMART" id="SM00273">
    <property type="entry name" value="ENTH"/>
    <property type="match status" value="1"/>
</dbReference>
<feature type="compositionally biased region" description="Gly residues" evidence="2">
    <location>
        <begin position="280"/>
        <end position="290"/>
    </location>
</feature>
<feature type="transmembrane region" description="Helical" evidence="1">
    <location>
        <begin position="942"/>
        <end position="965"/>
    </location>
</feature>
<name>A0A367LE76_9HYPO</name>
<sequence length="1104" mass="118602">MLERKKSFHSFDIEVRTLKLTLHEIIIRTSYDQSQCRFLRTPQIFISFRLFLRTHDVLSKSHVTVPRISISHCHLSPHNGASLSIWPVYLRPQTTAGWRQQYRTLLQLRSSQSLNSVSNLTLYDIKAGFRKAQNAVMNYTDMEAKVREATNNEPWGASSTQLQEIANGTFNYSTLNEIMPMIYRRFTEKSAEEWRQIYKALQLLEFLIKHGSERVIDDARGHITLLKMLRQFHFIDQNGKDQGVNVRNRAKELAELLGDVERIRSERKKARATKNKYTGVEGGMSHGGGFSSSSSRYGGFGSESAGYGGGGGGGGANASYGGYSGGVYGDGGGFGGQASDFRDSAGRSDRFEEYDEFDEEDRPPKPSKRTGVKKTTSETAKKKEPEVDLFSFDEPEKGAAAPSNGLAAPAAANDDDEFDDFQSAAPSSSALGQPTATPLTSTASSTAHFAAPQPLSAPQKAELGQMVSTSSISPAPSGGAANYSSFASPPLQAQPPTAFQPTGPNYYGSVSSQPTAMSSLSSPVATTKPAIGSGSSQPASGGGGDAFGALWGKASAGIKKTSTPTAGPTMGQLAKEKSSAGIWGPPAATTSTTAQPTTGGGSASGDLLGTICRPRESDEWLEQGRGSFLYYRPSSYSANQARADASLTDSKRPPFSSYGRGAAYWLVQRLSVDGWQLDGELYIRESLSFLSSSSTSNTVNSGFHLLFLCSSAFHFTRSKVSSPPFFPLLLLLSVGHPFDTITTSSLGPALLPLHCKRLPLRTAGSTKRPRLSLVTPAAAAMAPPSLGALGLTFTAMRAMQAAALVAIIGLTSNFIAEMVTAGYVAPSPLVGTLVVWNGSESETECRCQQACFAAVYTIITYILYWDSLLPLLISTAADGLCLIGVIAVACVVGKPVSYLSCPTLSDSGNMATFIDSLYRNLSREHMYEWVNPDKTTCYEIKAVWGLSICLCILYFMSAVASICLWKRIKGGPRCGRGVVRPGKPPSVASKTTTMTTTEKKKEKKKKKVPNPGNVATTELEGKTRIALLPQPLPPAPTAVGDGDGRARVREAPPRRKEVPTTTPTSPSLSVKRGLKRKTILERIEGWWDLGLYRFGGGGVMGFEA</sequence>
<evidence type="ECO:0000313" key="5">
    <source>
        <dbReference type="Proteomes" id="UP000253664"/>
    </source>
</evidence>
<accession>A0A367LE76</accession>
<gene>
    <name evidence="4" type="ORF">L249_0508</name>
</gene>
<dbReference type="EMBL" id="LKCN02000007">
    <property type="protein sequence ID" value="RCI12716.1"/>
    <property type="molecule type" value="Genomic_DNA"/>
</dbReference>
<feature type="compositionally biased region" description="Polar residues" evidence="2">
    <location>
        <begin position="494"/>
        <end position="525"/>
    </location>
</feature>
<feature type="compositionally biased region" description="Acidic residues" evidence="2">
    <location>
        <begin position="352"/>
        <end position="361"/>
    </location>
</feature>
<proteinExistence type="predicted"/>
<dbReference type="OrthoDB" id="4033880at2759"/>
<dbReference type="InterPro" id="IPR013809">
    <property type="entry name" value="ENTH"/>
</dbReference>
<dbReference type="GO" id="GO:0005543">
    <property type="term" value="F:phospholipid binding"/>
    <property type="evidence" value="ECO:0007669"/>
    <property type="project" value="TreeGrafter"/>
</dbReference>
<dbReference type="AlphaFoldDB" id="A0A367LE76"/>
<dbReference type="SUPFAM" id="SSF48464">
    <property type="entry name" value="ENTH/VHS domain"/>
    <property type="match status" value="1"/>
</dbReference>
<comment type="caution">
    <text evidence="4">The sequence shown here is derived from an EMBL/GenBank/DDBJ whole genome shotgun (WGS) entry which is preliminary data.</text>
</comment>
<evidence type="ECO:0000313" key="4">
    <source>
        <dbReference type="EMBL" id="RCI12716.1"/>
    </source>
</evidence>
<keyword evidence="1" id="KW-1133">Transmembrane helix</keyword>
<feature type="region of interest" description="Disordered" evidence="2">
    <location>
        <begin position="1030"/>
        <end position="1071"/>
    </location>
</feature>
<feature type="compositionally biased region" description="Low complexity" evidence="2">
    <location>
        <begin position="468"/>
        <end position="481"/>
    </location>
</feature>
<feature type="compositionally biased region" description="Basic and acidic residues" evidence="2">
    <location>
        <begin position="340"/>
        <end position="351"/>
    </location>
</feature>
<reference evidence="4 5" key="1">
    <citation type="journal article" date="2015" name="BMC Genomics">
        <title>Insights from the genome of Ophiocordyceps polyrhachis-furcata to pathogenicity and host specificity in insect fungi.</title>
        <authorList>
            <person name="Wichadakul D."/>
            <person name="Kobmoo N."/>
            <person name="Ingsriswang S."/>
            <person name="Tangphatsornruang S."/>
            <person name="Chantasingh D."/>
            <person name="Luangsa-ard J.J."/>
            <person name="Eurwilaichitr L."/>
        </authorList>
    </citation>
    <scope>NUCLEOTIDE SEQUENCE [LARGE SCALE GENOMIC DNA]</scope>
    <source>
        <strain evidence="4 5">BCC 54312</strain>
    </source>
</reference>
<feature type="compositionally biased region" description="Low complexity" evidence="2">
    <location>
        <begin position="1059"/>
        <end position="1069"/>
    </location>
</feature>
<dbReference type="GO" id="GO:0006897">
    <property type="term" value="P:endocytosis"/>
    <property type="evidence" value="ECO:0007669"/>
    <property type="project" value="TreeGrafter"/>
</dbReference>
<dbReference type="FunFam" id="1.25.40.90:FF:000006">
    <property type="entry name" value="Clathrin interactor 1"/>
    <property type="match status" value="1"/>
</dbReference>
<dbReference type="CDD" id="cd16992">
    <property type="entry name" value="ENTH_Ent3"/>
    <property type="match status" value="1"/>
</dbReference>
<dbReference type="Pfam" id="PF01417">
    <property type="entry name" value="ENTH"/>
    <property type="match status" value="1"/>
</dbReference>
<feature type="domain" description="ENTH" evidence="3">
    <location>
        <begin position="134"/>
        <end position="267"/>
    </location>
</feature>
<evidence type="ECO:0000259" key="3">
    <source>
        <dbReference type="PROSITE" id="PS50942"/>
    </source>
</evidence>
<dbReference type="GO" id="GO:0030276">
    <property type="term" value="F:clathrin binding"/>
    <property type="evidence" value="ECO:0007669"/>
    <property type="project" value="TreeGrafter"/>
</dbReference>
<dbReference type="Gene3D" id="1.25.40.90">
    <property type="match status" value="1"/>
</dbReference>
<organism evidence="4 5">
    <name type="scientific">Ophiocordyceps polyrhachis-furcata BCC 54312</name>
    <dbReference type="NCBI Taxonomy" id="1330021"/>
    <lineage>
        <taxon>Eukaryota</taxon>
        <taxon>Fungi</taxon>
        <taxon>Dikarya</taxon>
        <taxon>Ascomycota</taxon>
        <taxon>Pezizomycotina</taxon>
        <taxon>Sordariomycetes</taxon>
        <taxon>Hypocreomycetidae</taxon>
        <taxon>Hypocreales</taxon>
        <taxon>Ophiocordycipitaceae</taxon>
        <taxon>Ophiocordyceps</taxon>
    </lineage>
</organism>
<protein>
    <recommendedName>
        <fullName evidence="3">ENTH domain-containing protein</fullName>
    </recommendedName>
</protein>
<feature type="compositionally biased region" description="Basic and acidic residues" evidence="2">
    <location>
        <begin position="1042"/>
        <end position="1058"/>
    </location>
</feature>
<feature type="region of interest" description="Disordered" evidence="2">
    <location>
        <begin position="267"/>
        <end position="296"/>
    </location>
</feature>
<feature type="compositionally biased region" description="Low complexity" evidence="2">
    <location>
        <begin position="434"/>
        <end position="446"/>
    </location>
</feature>
<keyword evidence="1" id="KW-0812">Transmembrane</keyword>
<keyword evidence="5" id="KW-1185">Reference proteome</keyword>
<feature type="compositionally biased region" description="Basic and acidic residues" evidence="2">
    <location>
        <begin position="375"/>
        <end position="386"/>
    </location>
</feature>
<feature type="compositionally biased region" description="Low complexity" evidence="2">
    <location>
        <begin position="584"/>
        <end position="597"/>
    </location>
</feature>
<dbReference type="GO" id="GO:0030125">
    <property type="term" value="C:clathrin vesicle coat"/>
    <property type="evidence" value="ECO:0007669"/>
    <property type="project" value="TreeGrafter"/>
</dbReference>
<feature type="transmembrane region" description="Helical" evidence="1">
    <location>
        <begin position="880"/>
        <end position="900"/>
    </location>
</feature>
<dbReference type="Proteomes" id="UP000253664">
    <property type="component" value="Unassembled WGS sequence"/>
</dbReference>
<feature type="region of interest" description="Disordered" evidence="2">
    <location>
        <begin position="338"/>
        <end position="446"/>
    </location>
</feature>
<dbReference type="STRING" id="1330021.A0A367LE76"/>
<evidence type="ECO:0000256" key="1">
    <source>
        <dbReference type="PROSITE-ProRule" id="PRU00243"/>
    </source>
</evidence>